<keyword evidence="1 6" id="KW-0645">Protease</keyword>
<evidence type="ECO:0000259" key="8">
    <source>
        <dbReference type="Pfam" id="PF01435"/>
    </source>
</evidence>
<feature type="region of interest" description="Disordered" evidence="7">
    <location>
        <begin position="267"/>
        <end position="314"/>
    </location>
</feature>
<evidence type="ECO:0000313" key="10">
    <source>
        <dbReference type="Proteomes" id="UP000808349"/>
    </source>
</evidence>
<evidence type="ECO:0000256" key="5">
    <source>
        <dbReference type="ARBA" id="ARBA00023049"/>
    </source>
</evidence>
<dbReference type="GO" id="GO:0004222">
    <property type="term" value="F:metalloendopeptidase activity"/>
    <property type="evidence" value="ECO:0007669"/>
    <property type="project" value="InterPro"/>
</dbReference>
<evidence type="ECO:0000256" key="4">
    <source>
        <dbReference type="ARBA" id="ARBA00022833"/>
    </source>
</evidence>
<feature type="compositionally biased region" description="Polar residues" evidence="7">
    <location>
        <begin position="275"/>
        <end position="284"/>
    </location>
</feature>
<dbReference type="GO" id="GO:0046872">
    <property type="term" value="F:metal ion binding"/>
    <property type="evidence" value="ECO:0007669"/>
    <property type="project" value="UniProtKB-KW"/>
</dbReference>
<evidence type="ECO:0000256" key="3">
    <source>
        <dbReference type="ARBA" id="ARBA00022801"/>
    </source>
</evidence>
<dbReference type="Pfam" id="PF01435">
    <property type="entry name" value="Peptidase_M48"/>
    <property type="match status" value="1"/>
</dbReference>
<dbReference type="InterPro" id="IPR051156">
    <property type="entry name" value="Mito/Outer_Membr_Metalloprot"/>
</dbReference>
<dbReference type="GO" id="GO:0051603">
    <property type="term" value="P:proteolysis involved in protein catabolic process"/>
    <property type="evidence" value="ECO:0007669"/>
    <property type="project" value="TreeGrafter"/>
</dbReference>
<keyword evidence="3 6" id="KW-0378">Hydrolase</keyword>
<dbReference type="PANTHER" id="PTHR22726">
    <property type="entry name" value="METALLOENDOPEPTIDASE OMA1"/>
    <property type="match status" value="1"/>
</dbReference>
<feature type="domain" description="Peptidase M48" evidence="8">
    <location>
        <begin position="68"/>
        <end position="238"/>
    </location>
</feature>
<comment type="similarity">
    <text evidence="6">Belongs to the peptidase M48 family.</text>
</comment>
<evidence type="ECO:0000313" key="9">
    <source>
        <dbReference type="EMBL" id="MBK9716675.1"/>
    </source>
</evidence>
<evidence type="ECO:0000256" key="7">
    <source>
        <dbReference type="SAM" id="MobiDB-lite"/>
    </source>
</evidence>
<dbReference type="AlphaFoldDB" id="A0A9D7S7M4"/>
<dbReference type="EMBL" id="JADKFW010000004">
    <property type="protein sequence ID" value="MBK9716675.1"/>
    <property type="molecule type" value="Genomic_DNA"/>
</dbReference>
<dbReference type="Proteomes" id="UP000808349">
    <property type="component" value="Unassembled WGS sequence"/>
</dbReference>
<keyword evidence="2" id="KW-0479">Metal-binding</keyword>
<comment type="cofactor">
    <cofactor evidence="6">
        <name>Zn(2+)</name>
        <dbReference type="ChEBI" id="CHEBI:29105"/>
    </cofactor>
    <text evidence="6">Binds 1 zinc ion per subunit.</text>
</comment>
<sequence>MKKKLSIFTVFVIFLGTSCSVLKKTWDEANLFSVSQDVELGKKVSEEISLNTKEYPIVPEAGNEVLYNYVRDIVKKLLNSGKVAYSKDFAWKVSIINNDKVQNAFATPGGYIFLYTGLMKYLDSEDQLAGVLGHEMAHAANRHSTRQLTKVYGVQALADAALGNKETLKQITTALIGLSFSRAHETEADSFSVIYLCPTDYVSSGAAGFFKKIQGQATPPKWLSTHPNPSNRIASIEGKAKSLNCLGRETYVTRYAQMKLLINNIAPPPAVKTQGIPTNTNTSKPADGGLDSKGKPTGDQNVPAPSKKLKKGGI</sequence>
<dbReference type="Gene3D" id="3.30.2010.10">
    <property type="entry name" value="Metalloproteases ('zincins'), catalytic domain"/>
    <property type="match status" value="1"/>
</dbReference>
<keyword evidence="5 6" id="KW-0482">Metalloprotease</keyword>
<evidence type="ECO:0000256" key="1">
    <source>
        <dbReference type="ARBA" id="ARBA00022670"/>
    </source>
</evidence>
<gene>
    <name evidence="9" type="ORF">IPO85_04010</name>
</gene>
<dbReference type="GO" id="GO:0016020">
    <property type="term" value="C:membrane"/>
    <property type="evidence" value="ECO:0007669"/>
    <property type="project" value="TreeGrafter"/>
</dbReference>
<dbReference type="InterPro" id="IPR001915">
    <property type="entry name" value="Peptidase_M48"/>
</dbReference>
<name>A0A9D7S7M4_9BACT</name>
<dbReference type="PANTHER" id="PTHR22726:SF1">
    <property type="entry name" value="METALLOENDOPEPTIDASE OMA1, MITOCHONDRIAL"/>
    <property type="match status" value="1"/>
</dbReference>
<reference evidence="9 10" key="1">
    <citation type="submission" date="2020-10" db="EMBL/GenBank/DDBJ databases">
        <title>Connecting structure to function with the recovery of over 1000 high-quality activated sludge metagenome-assembled genomes encoding full-length rRNA genes using long-read sequencing.</title>
        <authorList>
            <person name="Singleton C.M."/>
            <person name="Petriglieri F."/>
            <person name="Kristensen J.M."/>
            <person name="Kirkegaard R.H."/>
            <person name="Michaelsen T.Y."/>
            <person name="Andersen M.H."/>
            <person name="Karst S.M."/>
            <person name="Dueholm M.S."/>
            <person name="Nielsen P.H."/>
            <person name="Albertsen M."/>
        </authorList>
    </citation>
    <scope>NUCLEOTIDE SEQUENCE [LARGE SCALE GENOMIC DNA]</scope>
    <source>
        <strain evidence="9">Ribe_18-Q3-R11-54_BAT3C.373</strain>
    </source>
</reference>
<comment type="caution">
    <text evidence="9">The sequence shown here is derived from an EMBL/GenBank/DDBJ whole genome shotgun (WGS) entry which is preliminary data.</text>
</comment>
<evidence type="ECO:0000256" key="2">
    <source>
        <dbReference type="ARBA" id="ARBA00022723"/>
    </source>
</evidence>
<evidence type="ECO:0000256" key="6">
    <source>
        <dbReference type="RuleBase" id="RU003983"/>
    </source>
</evidence>
<dbReference type="CDD" id="cd07333">
    <property type="entry name" value="M48C_bepA_like"/>
    <property type="match status" value="1"/>
</dbReference>
<accession>A0A9D7S7M4</accession>
<protein>
    <submittedName>
        <fullName evidence="9">M48 family metalloprotease</fullName>
    </submittedName>
</protein>
<proteinExistence type="inferred from homology"/>
<organism evidence="9 10">
    <name type="scientific">Candidatus Defluviibacterium haderslevense</name>
    <dbReference type="NCBI Taxonomy" id="2981993"/>
    <lineage>
        <taxon>Bacteria</taxon>
        <taxon>Pseudomonadati</taxon>
        <taxon>Bacteroidota</taxon>
        <taxon>Saprospiria</taxon>
        <taxon>Saprospirales</taxon>
        <taxon>Saprospiraceae</taxon>
        <taxon>Candidatus Defluviibacterium</taxon>
    </lineage>
</organism>
<dbReference type="PROSITE" id="PS51257">
    <property type="entry name" value="PROKAR_LIPOPROTEIN"/>
    <property type="match status" value="1"/>
</dbReference>
<keyword evidence="4 6" id="KW-0862">Zinc</keyword>